<dbReference type="Proteomes" id="UP000196877">
    <property type="component" value="Chromosome"/>
</dbReference>
<protein>
    <recommendedName>
        <fullName evidence="1">Helix-turn-helix domain-containing protein</fullName>
    </recommendedName>
</protein>
<evidence type="ECO:0000313" key="2">
    <source>
        <dbReference type="EMBL" id="ASB88460.1"/>
    </source>
</evidence>
<dbReference type="NCBIfam" id="TIGR01764">
    <property type="entry name" value="excise"/>
    <property type="match status" value="1"/>
</dbReference>
<sequence length="246" mass="29084">MTVEGLYESSIRSIFSEEVSKMFKSFSVENQKKQLKSYLTMKEVSKKTGLSLSTLGDLMRRRAMPHLRVKSRVIFLEEEIMPTIIHYKEFGWTDPDDEWDVAKAFKDVEILRNPKEEPTMIEEAIRKIIRDELEVFVQDIKNVTSKEYYMGRTNLTIKEAAKYFRTSPSTITNLIHEEGMPHMRMGSRYIIVLEEAEAFLWRETAKRYADTGNIYWTRILERIDYEDNKRKAAFEKAMSNLENSYK</sequence>
<evidence type="ECO:0000259" key="1">
    <source>
        <dbReference type="Pfam" id="PF12728"/>
    </source>
</evidence>
<feature type="domain" description="Helix-turn-helix" evidence="1">
    <location>
        <begin position="155"/>
        <end position="202"/>
    </location>
</feature>
<accession>A0ABM6LGU3</accession>
<dbReference type="EMBL" id="CP021920">
    <property type="protein sequence ID" value="ASB88460.1"/>
    <property type="molecule type" value="Genomic_DNA"/>
</dbReference>
<dbReference type="RefSeq" id="WP_088272850.1">
    <property type="nucleotide sequence ID" value="NZ_BORD01000005.1"/>
</dbReference>
<dbReference type="InterPro" id="IPR010093">
    <property type="entry name" value="SinI_DNA-bd"/>
</dbReference>
<proteinExistence type="predicted"/>
<dbReference type="Pfam" id="PF12728">
    <property type="entry name" value="HTH_17"/>
    <property type="match status" value="1"/>
</dbReference>
<evidence type="ECO:0000313" key="3">
    <source>
        <dbReference type="Proteomes" id="UP000196877"/>
    </source>
</evidence>
<dbReference type="InterPro" id="IPR041657">
    <property type="entry name" value="HTH_17"/>
</dbReference>
<organism evidence="2 3">
    <name type="scientific">Bacillus sonorensis</name>
    <dbReference type="NCBI Taxonomy" id="119858"/>
    <lineage>
        <taxon>Bacteria</taxon>
        <taxon>Bacillati</taxon>
        <taxon>Bacillota</taxon>
        <taxon>Bacilli</taxon>
        <taxon>Bacillales</taxon>
        <taxon>Bacillaceae</taxon>
        <taxon>Bacillus</taxon>
    </lineage>
</organism>
<keyword evidence="3" id="KW-1185">Reference proteome</keyword>
<reference evidence="2 3" key="1">
    <citation type="submission" date="2017-06" db="EMBL/GenBank/DDBJ databases">
        <title>Genome sequence of Bacillus sonorensis strain SRCM101395.</title>
        <authorList>
            <person name="Cho S.H."/>
        </authorList>
    </citation>
    <scope>NUCLEOTIDE SEQUENCE [LARGE SCALE GENOMIC DNA]</scope>
    <source>
        <strain evidence="2 3">SRCM101395</strain>
    </source>
</reference>
<gene>
    <name evidence="2" type="ORF">S101395_01952</name>
</gene>
<name>A0ABM6LGU3_9BACI</name>